<name>A0A0F9FYM5_9ZZZZ</name>
<feature type="compositionally biased region" description="Basic residues" evidence="1">
    <location>
        <begin position="1"/>
        <end position="17"/>
    </location>
</feature>
<evidence type="ECO:0000256" key="1">
    <source>
        <dbReference type="SAM" id="MobiDB-lite"/>
    </source>
</evidence>
<gene>
    <name evidence="2" type="ORF">LCGC14_2184930</name>
</gene>
<dbReference type="EMBL" id="LAZR01028482">
    <property type="protein sequence ID" value="KKL62465.1"/>
    <property type="molecule type" value="Genomic_DNA"/>
</dbReference>
<feature type="region of interest" description="Disordered" evidence="1">
    <location>
        <begin position="1"/>
        <end position="21"/>
    </location>
</feature>
<reference evidence="2" key="1">
    <citation type="journal article" date="2015" name="Nature">
        <title>Complex archaea that bridge the gap between prokaryotes and eukaryotes.</title>
        <authorList>
            <person name="Spang A."/>
            <person name="Saw J.H."/>
            <person name="Jorgensen S.L."/>
            <person name="Zaremba-Niedzwiedzka K."/>
            <person name="Martijn J."/>
            <person name="Lind A.E."/>
            <person name="van Eijk R."/>
            <person name="Schleper C."/>
            <person name="Guy L."/>
            <person name="Ettema T.J."/>
        </authorList>
    </citation>
    <scope>NUCLEOTIDE SEQUENCE</scope>
</reference>
<protein>
    <submittedName>
        <fullName evidence="2">Uncharacterized protein</fullName>
    </submittedName>
</protein>
<dbReference type="AlphaFoldDB" id="A0A0F9FYM5"/>
<comment type="caution">
    <text evidence="2">The sequence shown here is derived from an EMBL/GenBank/DDBJ whole genome shotgun (WGS) entry which is preliminary data.</text>
</comment>
<sequence>MKKKKGSSSGHNNKKKKPEINLKDFQKWEPDETTEFMTSGFSLEFNETMLDILCGLPKDIALPLIENMVIRKFQKNLYAFVIPDWNKFILIMSDDLIKLRELNFKKFIFIFLHELTHIHLKHFSNLIEDSNIQTKMENELEADKLTSTWMKDNFNFEVKEEYLIYKNKLIGADS</sequence>
<proteinExistence type="predicted"/>
<evidence type="ECO:0000313" key="2">
    <source>
        <dbReference type="EMBL" id="KKL62465.1"/>
    </source>
</evidence>
<accession>A0A0F9FYM5</accession>
<organism evidence="2">
    <name type="scientific">marine sediment metagenome</name>
    <dbReference type="NCBI Taxonomy" id="412755"/>
    <lineage>
        <taxon>unclassified sequences</taxon>
        <taxon>metagenomes</taxon>
        <taxon>ecological metagenomes</taxon>
    </lineage>
</organism>